<feature type="domain" description="Methyl-accepting transducer" evidence="3">
    <location>
        <begin position="141"/>
        <end position="333"/>
    </location>
</feature>
<evidence type="ECO:0000313" key="5">
    <source>
        <dbReference type="Proteomes" id="UP000094893"/>
    </source>
</evidence>
<evidence type="ECO:0000259" key="3">
    <source>
        <dbReference type="PROSITE" id="PS50111"/>
    </source>
</evidence>
<dbReference type="GO" id="GO:0016020">
    <property type="term" value="C:membrane"/>
    <property type="evidence" value="ECO:0007669"/>
    <property type="project" value="InterPro"/>
</dbReference>
<dbReference type="EMBL" id="LWSA01000222">
    <property type="protein sequence ID" value="OCX69827.1"/>
    <property type="molecule type" value="Genomic_DNA"/>
</dbReference>
<sequence>MNMTREDLLDYAKALLEPLSSLEMLCEADAKMENVIFYMNRTALQVMNTYHQRLNPMLRGADVRTALGHSIHQFHKDPERIRAIFRAMAAGDKQEHRTQLILGKVTFDLNFTPVRDETNQILAFHASWRDIGNTALTEQIVGHMAEVVNQNTAALTNTTKESLGAMKAVGNTLNELSQSIAENRKASQGLITEVGTISRIAQSIREIAYQTNLLALNAAIEAARAGEHGRGFAVVADEVRNLSKRVQGATEEVQNNIASIEGSAKAIEDTSQAAEQKARGAELVTIALGGQIDSISGLAASMTIDAAKTNHQLFISKIVTTVSDPDAATKATQEIPDHHQCAFGHWYDDVGRQLFSKLPAFRALEAPHSQVHQMAKAVYAALRNGNMDEAIQKSNELSRLEQEILEKLDTLGTAIQEPRH</sequence>
<comment type="caution">
    <text evidence="4">The sequence shown here is derived from an EMBL/GenBank/DDBJ whole genome shotgun (WGS) entry which is preliminary data.</text>
</comment>
<dbReference type="PANTHER" id="PTHR32089">
    <property type="entry name" value="METHYL-ACCEPTING CHEMOTAXIS PROTEIN MCPB"/>
    <property type="match status" value="1"/>
</dbReference>
<dbReference type="Gene3D" id="6.10.250.3200">
    <property type="match status" value="1"/>
</dbReference>
<evidence type="ECO:0000256" key="1">
    <source>
        <dbReference type="ARBA" id="ARBA00023224"/>
    </source>
</evidence>
<gene>
    <name evidence="4" type="ORF">A6P07_15655</name>
</gene>
<dbReference type="Gene3D" id="1.20.120.30">
    <property type="entry name" value="Aspartate receptor, ligand-binding domain"/>
    <property type="match status" value="1"/>
</dbReference>
<dbReference type="SUPFAM" id="SSF58104">
    <property type="entry name" value="Methyl-accepting chemotaxis protein (MCP) signaling domain"/>
    <property type="match status" value="1"/>
</dbReference>
<evidence type="ECO:0000256" key="2">
    <source>
        <dbReference type="PROSITE-ProRule" id="PRU00284"/>
    </source>
</evidence>
<accession>A0A1C2JAS5</accession>
<protein>
    <recommendedName>
        <fullName evidence="3">Methyl-accepting transducer domain-containing protein</fullName>
    </recommendedName>
</protein>
<reference evidence="4 5" key="1">
    <citation type="journal article" date="2016" name="Int. J. Mol. Sci.">
        <title>Comparative genomics of the extreme acidophile Acidithiobacillus thiooxidans reveals intraspecific divergence and niche adaptation.</title>
        <authorList>
            <person name="Zhang X."/>
            <person name="Feng X."/>
            <person name="Tao J."/>
            <person name="Ma L."/>
            <person name="Xiao Y."/>
            <person name="Liang Y."/>
            <person name="Liu X."/>
            <person name="Yin H."/>
        </authorList>
    </citation>
    <scope>NUCLEOTIDE SEQUENCE [LARGE SCALE GENOMIC DNA]</scope>
    <source>
        <strain evidence="4 5">A02</strain>
    </source>
</reference>
<dbReference type="AlphaFoldDB" id="A0A1C2JAS5"/>
<evidence type="ECO:0000313" key="4">
    <source>
        <dbReference type="EMBL" id="OCX69827.1"/>
    </source>
</evidence>
<dbReference type="Proteomes" id="UP000094893">
    <property type="component" value="Unassembled WGS sequence"/>
</dbReference>
<dbReference type="Pfam" id="PF00015">
    <property type="entry name" value="MCPsignal"/>
    <property type="match status" value="1"/>
</dbReference>
<dbReference type="Gene3D" id="3.30.450.20">
    <property type="entry name" value="PAS domain"/>
    <property type="match status" value="1"/>
</dbReference>
<dbReference type="PROSITE" id="PS50111">
    <property type="entry name" value="CHEMOTAXIS_TRANSDUC_2"/>
    <property type="match status" value="1"/>
</dbReference>
<dbReference type="PANTHER" id="PTHR32089:SF112">
    <property type="entry name" value="LYSOZYME-LIKE PROTEIN-RELATED"/>
    <property type="match status" value="1"/>
</dbReference>
<name>A0A1C2JAS5_ACITH</name>
<dbReference type="GO" id="GO:0007165">
    <property type="term" value="P:signal transduction"/>
    <property type="evidence" value="ECO:0007669"/>
    <property type="project" value="UniProtKB-KW"/>
</dbReference>
<organism evidence="4 5">
    <name type="scientific">Acidithiobacillus thiooxidans</name>
    <name type="common">Thiobacillus thiooxidans</name>
    <dbReference type="NCBI Taxonomy" id="930"/>
    <lineage>
        <taxon>Bacteria</taxon>
        <taxon>Pseudomonadati</taxon>
        <taxon>Pseudomonadota</taxon>
        <taxon>Acidithiobacillia</taxon>
        <taxon>Acidithiobacillales</taxon>
        <taxon>Acidithiobacillaceae</taxon>
        <taxon>Acidithiobacillus</taxon>
    </lineage>
</organism>
<dbReference type="InterPro" id="IPR004089">
    <property type="entry name" value="MCPsignal_dom"/>
</dbReference>
<dbReference type="SMART" id="SM00283">
    <property type="entry name" value="MA"/>
    <property type="match status" value="1"/>
</dbReference>
<proteinExistence type="predicted"/>
<keyword evidence="1 2" id="KW-0807">Transducer</keyword>